<dbReference type="PROSITE" id="PS50110">
    <property type="entry name" value="RESPONSE_REGULATORY"/>
    <property type="match status" value="1"/>
</dbReference>
<keyword evidence="2" id="KW-0902">Two-component regulatory system</keyword>
<dbReference type="PROSITE" id="PS50043">
    <property type="entry name" value="HTH_LUXR_2"/>
    <property type="match status" value="1"/>
</dbReference>
<dbReference type="GO" id="GO:0000160">
    <property type="term" value="P:phosphorelay signal transduction system"/>
    <property type="evidence" value="ECO:0007669"/>
    <property type="project" value="InterPro"/>
</dbReference>
<sequence>MSGMRSRTAIIVDDHPLARMAIRSVLEKDHITVLGEYEDGAVALKSLVKTTADIVVIDVEIPGVNGVELVEKLRANHYAGVLVVVSAKNDRYFSKRCAQAGANAFISKKQNMDNILAAITAAQNGYTYFPFFSEEASEILTDSQRLESLSAQEMKVMGHVLNGLDNSQIGEAMHISGKTVSTYKTRLMEKLGCKSLIELLSFAHQNKLT</sequence>
<dbReference type="Gene3D" id="3.40.50.2300">
    <property type="match status" value="1"/>
</dbReference>
<dbReference type="HOGENOM" id="CLU_000445_90_1_6"/>
<accession>A0A0F6RGB9</accession>
<feature type="domain" description="Response regulatory" evidence="6">
    <location>
        <begin position="8"/>
        <end position="123"/>
    </location>
</feature>
<feature type="modified residue" description="4-aspartylphosphate" evidence="4">
    <location>
        <position position="58"/>
    </location>
</feature>
<keyword evidence="3" id="KW-0238">DNA-binding</keyword>
<dbReference type="Pfam" id="PF00196">
    <property type="entry name" value="GerE"/>
    <property type="match status" value="1"/>
</dbReference>
<dbReference type="SMART" id="SM00448">
    <property type="entry name" value="REC"/>
    <property type="match status" value="1"/>
</dbReference>
<dbReference type="GO" id="GO:0006355">
    <property type="term" value="P:regulation of DNA-templated transcription"/>
    <property type="evidence" value="ECO:0007669"/>
    <property type="project" value="InterPro"/>
</dbReference>
<dbReference type="CDD" id="cd17535">
    <property type="entry name" value="REC_NarL-like"/>
    <property type="match status" value="1"/>
</dbReference>
<dbReference type="InterPro" id="IPR036388">
    <property type="entry name" value="WH-like_DNA-bd_sf"/>
</dbReference>
<reference evidence="7 8" key="1">
    <citation type="journal article" date="2013" name="Appl. Microbiol. Biotechnol.">
        <title>Glycerol assimilation and production of 1,3-propanediol by Citrobacter amalonaticus Y19.</title>
        <authorList>
            <person name="Ainala S.K."/>
            <person name="Ashok S."/>
            <person name="Ko Y."/>
            <person name="Park S."/>
        </authorList>
    </citation>
    <scope>NUCLEOTIDE SEQUENCE [LARGE SCALE GENOMIC DNA]</scope>
    <source>
        <strain evidence="7 8">Y19</strain>
    </source>
</reference>
<dbReference type="EMBL" id="CP011132">
    <property type="protein sequence ID" value="AKE59888.1"/>
    <property type="molecule type" value="Genomic_DNA"/>
</dbReference>
<dbReference type="NCBIfam" id="NF007419">
    <property type="entry name" value="PRK09958.1"/>
    <property type="match status" value="1"/>
</dbReference>
<dbReference type="SUPFAM" id="SSF46894">
    <property type="entry name" value="C-terminal effector domain of the bipartite response regulators"/>
    <property type="match status" value="1"/>
</dbReference>
<dbReference type="PANTHER" id="PTHR45566:SF2">
    <property type="entry name" value="NARL SUBFAMILY"/>
    <property type="match status" value="1"/>
</dbReference>
<dbReference type="Gene3D" id="1.10.10.10">
    <property type="entry name" value="Winged helix-like DNA-binding domain superfamily/Winged helix DNA-binding domain"/>
    <property type="match status" value="1"/>
</dbReference>
<gene>
    <name evidence="7" type="ORF">F384_15640</name>
</gene>
<name>A0A0F6RGB9_CITAM</name>
<proteinExistence type="predicted"/>
<dbReference type="Proteomes" id="UP000034085">
    <property type="component" value="Chromosome"/>
</dbReference>
<dbReference type="InterPro" id="IPR058244">
    <property type="entry name" value="EvgA"/>
</dbReference>
<evidence type="ECO:0000256" key="4">
    <source>
        <dbReference type="PROSITE-ProRule" id="PRU00169"/>
    </source>
</evidence>
<dbReference type="SUPFAM" id="SSF52172">
    <property type="entry name" value="CheY-like"/>
    <property type="match status" value="1"/>
</dbReference>
<protein>
    <submittedName>
        <fullName evidence="7">Transcriptional regulator</fullName>
    </submittedName>
</protein>
<evidence type="ECO:0000259" key="5">
    <source>
        <dbReference type="PROSITE" id="PS50043"/>
    </source>
</evidence>
<keyword evidence="1 4" id="KW-0597">Phosphoprotein</keyword>
<dbReference type="KEGG" id="cama:F384_15640"/>
<dbReference type="RefSeq" id="WP_046486757.1">
    <property type="nucleotide sequence ID" value="NZ_CP011132.1"/>
</dbReference>
<feature type="domain" description="HTH luxR-type" evidence="5">
    <location>
        <begin position="142"/>
        <end position="207"/>
    </location>
</feature>
<evidence type="ECO:0000256" key="3">
    <source>
        <dbReference type="ARBA" id="ARBA00023125"/>
    </source>
</evidence>
<dbReference type="InterPro" id="IPR016032">
    <property type="entry name" value="Sig_transdc_resp-reg_C-effctor"/>
</dbReference>
<organism evidence="7 8">
    <name type="scientific">Citrobacter amalonaticus Y19</name>
    <dbReference type="NCBI Taxonomy" id="1261127"/>
    <lineage>
        <taxon>Bacteria</taxon>
        <taxon>Pseudomonadati</taxon>
        <taxon>Pseudomonadota</taxon>
        <taxon>Gammaproteobacteria</taxon>
        <taxon>Enterobacterales</taxon>
        <taxon>Enterobacteriaceae</taxon>
        <taxon>Citrobacter</taxon>
    </lineage>
</organism>
<evidence type="ECO:0000256" key="2">
    <source>
        <dbReference type="ARBA" id="ARBA00023012"/>
    </source>
</evidence>
<dbReference type="GO" id="GO:0003677">
    <property type="term" value="F:DNA binding"/>
    <property type="evidence" value="ECO:0007669"/>
    <property type="project" value="UniProtKB-KW"/>
</dbReference>
<evidence type="ECO:0000313" key="7">
    <source>
        <dbReference type="EMBL" id="AKE59888.1"/>
    </source>
</evidence>
<dbReference type="Pfam" id="PF00072">
    <property type="entry name" value="Response_reg"/>
    <property type="match status" value="1"/>
</dbReference>
<evidence type="ECO:0000313" key="8">
    <source>
        <dbReference type="Proteomes" id="UP000034085"/>
    </source>
</evidence>
<dbReference type="SMART" id="SM00421">
    <property type="entry name" value="HTH_LUXR"/>
    <property type="match status" value="1"/>
</dbReference>
<dbReference type="InterPro" id="IPR000792">
    <property type="entry name" value="Tscrpt_reg_LuxR_C"/>
</dbReference>
<dbReference type="PATRIC" id="fig|1261127.3.peg.3271"/>
<evidence type="ECO:0000256" key="1">
    <source>
        <dbReference type="ARBA" id="ARBA00022553"/>
    </source>
</evidence>
<dbReference type="InterPro" id="IPR058245">
    <property type="entry name" value="NreC/VraR/RcsB-like_REC"/>
</dbReference>
<dbReference type="InterPro" id="IPR011006">
    <property type="entry name" value="CheY-like_superfamily"/>
</dbReference>
<dbReference type="PROSITE" id="PS00622">
    <property type="entry name" value="HTH_LUXR_1"/>
    <property type="match status" value="1"/>
</dbReference>
<dbReference type="PRINTS" id="PR00038">
    <property type="entry name" value="HTHLUXR"/>
</dbReference>
<dbReference type="OrthoDB" id="9796655at2"/>
<dbReference type="InterPro" id="IPR001789">
    <property type="entry name" value="Sig_transdc_resp-reg_receiver"/>
</dbReference>
<dbReference type="InterPro" id="IPR051015">
    <property type="entry name" value="EvgA-like"/>
</dbReference>
<evidence type="ECO:0000259" key="6">
    <source>
        <dbReference type="PROSITE" id="PS50110"/>
    </source>
</evidence>
<dbReference type="PANTHER" id="PTHR45566">
    <property type="entry name" value="HTH-TYPE TRANSCRIPTIONAL REGULATOR YHJB-RELATED"/>
    <property type="match status" value="1"/>
</dbReference>
<dbReference type="AlphaFoldDB" id="A0A0F6RGB9"/>
<dbReference type="CDD" id="cd06170">
    <property type="entry name" value="LuxR_C_like"/>
    <property type="match status" value="1"/>
</dbReference>